<dbReference type="InterPro" id="IPR013783">
    <property type="entry name" value="Ig-like_fold"/>
</dbReference>
<dbReference type="Gene3D" id="2.60.40.10">
    <property type="entry name" value="Immunoglobulins"/>
    <property type="match status" value="1"/>
</dbReference>
<dbReference type="GO" id="GO:0070062">
    <property type="term" value="C:extracellular exosome"/>
    <property type="evidence" value="ECO:0007669"/>
    <property type="project" value="TreeGrafter"/>
</dbReference>
<evidence type="ECO:0000256" key="7">
    <source>
        <dbReference type="ARBA" id="ARBA00023319"/>
    </source>
</evidence>
<reference evidence="10" key="1">
    <citation type="submission" date="2025-08" db="UniProtKB">
        <authorList>
            <consortium name="Ensembl"/>
        </authorList>
    </citation>
    <scope>IDENTIFICATION</scope>
</reference>
<dbReference type="InterPro" id="IPR036179">
    <property type="entry name" value="Ig-like_dom_sf"/>
</dbReference>
<dbReference type="PANTHER" id="PTHR46958">
    <property type="entry name" value="B-CELL RECEPTOR CD22"/>
    <property type="match status" value="1"/>
</dbReference>
<dbReference type="Proteomes" id="UP000472273">
    <property type="component" value="Unplaced"/>
</dbReference>
<dbReference type="Pfam" id="PF24518">
    <property type="entry name" value="Ig_CD22"/>
    <property type="match status" value="1"/>
</dbReference>
<dbReference type="GO" id="GO:0009897">
    <property type="term" value="C:external side of plasma membrane"/>
    <property type="evidence" value="ECO:0007669"/>
    <property type="project" value="TreeGrafter"/>
</dbReference>
<feature type="domain" description="B-cell receptor CD22 first Ig-like" evidence="9">
    <location>
        <begin position="38"/>
        <end position="141"/>
    </location>
</feature>
<evidence type="ECO:0000256" key="6">
    <source>
        <dbReference type="ARBA" id="ARBA00023180"/>
    </source>
</evidence>
<dbReference type="AlphaFoldDB" id="A0A670ZGD0"/>
<dbReference type="GeneTree" id="ENSGT00950000185089"/>
<dbReference type="GO" id="GO:0050859">
    <property type="term" value="P:negative regulation of B cell receptor signaling pathway"/>
    <property type="evidence" value="ECO:0007669"/>
    <property type="project" value="TreeGrafter"/>
</dbReference>
<dbReference type="GO" id="GO:0019903">
    <property type="term" value="F:protein phosphatase binding"/>
    <property type="evidence" value="ECO:0007669"/>
    <property type="project" value="TreeGrafter"/>
</dbReference>
<reference evidence="10" key="2">
    <citation type="submission" date="2025-09" db="UniProtKB">
        <authorList>
            <consortium name="Ensembl"/>
        </authorList>
    </citation>
    <scope>IDENTIFICATION</scope>
</reference>
<dbReference type="OMA" id="RRWILIK"/>
<evidence type="ECO:0000313" key="10">
    <source>
        <dbReference type="Ensembl" id="ENSPTXP00000021516.1"/>
    </source>
</evidence>
<keyword evidence="3 8" id="KW-0732">Signal</keyword>
<dbReference type="Ensembl" id="ENSPTXT00000022173.1">
    <property type="protein sequence ID" value="ENSPTXP00000021516.1"/>
    <property type="gene ID" value="ENSPTXG00000014885.1"/>
</dbReference>
<evidence type="ECO:0000256" key="3">
    <source>
        <dbReference type="ARBA" id="ARBA00022729"/>
    </source>
</evidence>
<keyword evidence="7" id="KW-0393">Immunoglobulin domain</keyword>
<organism evidence="10 11">
    <name type="scientific">Pseudonaja textilis</name>
    <name type="common">Eastern brown snake</name>
    <dbReference type="NCBI Taxonomy" id="8673"/>
    <lineage>
        <taxon>Eukaryota</taxon>
        <taxon>Metazoa</taxon>
        <taxon>Chordata</taxon>
        <taxon>Craniata</taxon>
        <taxon>Vertebrata</taxon>
        <taxon>Euteleostomi</taxon>
        <taxon>Lepidosauria</taxon>
        <taxon>Squamata</taxon>
        <taxon>Bifurcata</taxon>
        <taxon>Unidentata</taxon>
        <taxon>Episquamata</taxon>
        <taxon>Toxicofera</taxon>
        <taxon>Serpentes</taxon>
        <taxon>Colubroidea</taxon>
        <taxon>Elapidae</taxon>
        <taxon>Hydrophiinae</taxon>
        <taxon>Pseudonaja</taxon>
    </lineage>
</organism>
<keyword evidence="4" id="KW-0677">Repeat</keyword>
<dbReference type="GO" id="GO:0007155">
    <property type="term" value="P:cell adhesion"/>
    <property type="evidence" value="ECO:0007669"/>
    <property type="project" value="UniProtKB-KW"/>
</dbReference>
<evidence type="ECO:0000313" key="11">
    <source>
        <dbReference type="Proteomes" id="UP000472273"/>
    </source>
</evidence>
<feature type="signal peptide" evidence="8">
    <location>
        <begin position="1"/>
        <end position="24"/>
    </location>
</feature>
<evidence type="ECO:0000256" key="5">
    <source>
        <dbReference type="ARBA" id="ARBA00022889"/>
    </source>
</evidence>
<evidence type="ECO:0000256" key="2">
    <source>
        <dbReference type="ARBA" id="ARBA00022475"/>
    </source>
</evidence>
<sequence>CHLLVRRWILIKLHYLILFSGSLSKPLSVTPKLLNVWEGSCAVVSCNIQKEYNNRIINHVSFAWYFQPSFNNTLNDYSGVLLYNSNQTATEVSSEFSNRVKFVGDLGNKNCSLKISQLRLSDKGFYGIRLYWKAGKWQTQNKWFEELEIIVHGKYF</sequence>
<name>A0A670ZGD0_PSETE</name>
<dbReference type="GO" id="GO:0042609">
    <property type="term" value="F:CD4 receptor binding"/>
    <property type="evidence" value="ECO:0007669"/>
    <property type="project" value="TreeGrafter"/>
</dbReference>
<protein>
    <recommendedName>
        <fullName evidence="9">B-cell receptor CD22 first Ig-like domain-containing protein</fullName>
    </recommendedName>
</protein>
<comment type="subcellular location">
    <subcellularLocation>
        <location evidence="1">Cell membrane</location>
        <topology evidence="1">Single-pass type I membrane protein</topology>
    </subcellularLocation>
</comment>
<keyword evidence="2" id="KW-1003">Cell membrane</keyword>
<keyword evidence="2" id="KW-0472">Membrane</keyword>
<dbReference type="GO" id="GO:0042113">
    <property type="term" value="P:B cell activation"/>
    <property type="evidence" value="ECO:0007669"/>
    <property type="project" value="TreeGrafter"/>
</dbReference>
<keyword evidence="11" id="KW-1185">Reference proteome</keyword>
<evidence type="ECO:0000259" key="9">
    <source>
        <dbReference type="Pfam" id="PF24518"/>
    </source>
</evidence>
<evidence type="ECO:0000256" key="8">
    <source>
        <dbReference type="SAM" id="SignalP"/>
    </source>
</evidence>
<dbReference type="GO" id="GO:0005769">
    <property type="term" value="C:early endosome"/>
    <property type="evidence" value="ECO:0007669"/>
    <property type="project" value="TreeGrafter"/>
</dbReference>
<dbReference type="PANTHER" id="PTHR46958:SF1">
    <property type="entry name" value="B-CELL RECEPTOR CD22"/>
    <property type="match status" value="1"/>
</dbReference>
<accession>A0A670ZGD0</accession>
<dbReference type="GO" id="GO:0030888">
    <property type="term" value="P:regulation of B cell proliferation"/>
    <property type="evidence" value="ECO:0007669"/>
    <property type="project" value="TreeGrafter"/>
</dbReference>
<evidence type="ECO:0000256" key="4">
    <source>
        <dbReference type="ARBA" id="ARBA00022737"/>
    </source>
</evidence>
<evidence type="ECO:0000256" key="1">
    <source>
        <dbReference type="ARBA" id="ARBA00004251"/>
    </source>
</evidence>
<proteinExistence type="predicted"/>
<keyword evidence="6" id="KW-0325">Glycoprotein</keyword>
<keyword evidence="5" id="KW-0130">Cell adhesion</keyword>
<dbReference type="InterPro" id="IPR056386">
    <property type="entry name" value="Ig_CD22"/>
</dbReference>
<dbReference type="SUPFAM" id="SSF48726">
    <property type="entry name" value="Immunoglobulin"/>
    <property type="match status" value="1"/>
</dbReference>
<feature type="chain" id="PRO_5025548142" description="B-cell receptor CD22 first Ig-like domain-containing protein" evidence="8">
    <location>
        <begin position="25"/>
        <end position="156"/>
    </location>
</feature>
<dbReference type="GO" id="GO:0033691">
    <property type="term" value="F:sialic acid binding"/>
    <property type="evidence" value="ECO:0007669"/>
    <property type="project" value="TreeGrafter"/>
</dbReference>
<dbReference type="GO" id="GO:0055037">
    <property type="term" value="C:recycling endosome"/>
    <property type="evidence" value="ECO:0007669"/>
    <property type="project" value="TreeGrafter"/>
</dbReference>